<feature type="domain" description="SCP2" evidence="2">
    <location>
        <begin position="80"/>
        <end position="173"/>
    </location>
</feature>
<dbReference type="InterPro" id="IPR036527">
    <property type="entry name" value="SCP2_sterol-bd_dom_sf"/>
</dbReference>
<proteinExistence type="inferred from homology"/>
<comment type="caution">
    <text evidence="3">The sequence shown here is derived from an EMBL/GenBank/DDBJ whole genome shotgun (WGS) entry which is preliminary data.</text>
</comment>
<dbReference type="InterPro" id="IPR003033">
    <property type="entry name" value="SCP2_sterol-bd_dom"/>
</dbReference>
<comment type="function">
    <text evidence="1">Required for O(2)-independent ubiquinone (coenzyme Q) biosynthesis. Likely functions as an accessory factor.</text>
</comment>
<dbReference type="STRING" id="1137280.D777_01506"/>
<dbReference type="HAMAP" id="MF_02231">
    <property type="entry name" value="UbiT"/>
    <property type="match status" value="1"/>
</dbReference>
<accession>A0A072NFD7</accession>
<dbReference type="Proteomes" id="UP000035057">
    <property type="component" value="Unassembled WGS sequence"/>
</dbReference>
<evidence type="ECO:0000256" key="1">
    <source>
        <dbReference type="HAMAP-Rule" id="MF_02231"/>
    </source>
</evidence>
<keyword evidence="1" id="KW-0831">Ubiquinone biosynthesis</keyword>
<dbReference type="Gene3D" id="3.30.1050.10">
    <property type="entry name" value="SCP2 sterol-binding domain"/>
    <property type="match status" value="1"/>
</dbReference>
<reference evidence="3 4" key="1">
    <citation type="submission" date="2012-12" db="EMBL/GenBank/DDBJ databases">
        <title>Genome assembly of Marinobacter sp. AK21.</title>
        <authorList>
            <person name="Khatri I."/>
            <person name="Kumar R."/>
            <person name="Vaidya B."/>
            <person name="Subramanian S."/>
            <person name="Pinnaka A."/>
        </authorList>
    </citation>
    <scope>NUCLEOTIDE SEQUENCE [LARGE SCALE GENOMIC DNA]</scope>
    <source>
        <strain evidence="3 4">AK21</strain>
    </source>
</reference>
<gene>
    <name evidence="1" type="primary">ubiT</name>
    <name evidence="3" type="ORF">D777_01506</name>
</gene>
<dbReference type="Pfam" id="PF02036">
    <property type="entry name" value="SCP2"/>
    <property type="match status" value="1"/>
</dbReference>
<dbReference type="PATRIC" id="fig|1137280.3.peg.1319"/>
<name>A0A072NFD7_9GAMM</name>
<evidence type="ECO:0000313" key="3">
    <source>
        <dbReference type="EMBL" id="KEF31820.1"/>
    </source>
</evidence>
<dbReference type="GO" id="GO:0006744">
    <property type="term" value="P:ubiquinone biosynthetic process"/>
    <property type="evidence" value="ECO:0007669"/>
    <property type="project" value="UniProtKB-UniRule"/>
</dbReference>
<dbReference type="EMBL" id="ANIE01000004">
    <property type="protein sequence ID" value="KEF31820.1"/>
    <property type="molecule type" value="Genomic_DNA"/>
</dbReference>
<dbReference type="RefSeq" id="WP_227501700.1">
    <property type="nucleotide sequence ID" value="NZ_ANIE01000004.1"/>
</dbReference>
<keyword evidence="4" id="KW-1185">Reference proteome</keyword>
<organism evidence="3 4">
    <name type="scientific">Marinobacter nitratireducens</name>
    <dbReference type="NCBI Taxonomy" id="1137280"/>
    <lineage>
        <taxon>Bacteria</taxon>
        <taxon>Pseudomonadati</taxon>
        <taxon>Pseudomonadota</taxon>
        <taxon>Gammaproteobacteria</taxon>
        <taxon>Pseudomonadales</taxon>
        <taxon>Marinobacteraceae</taxon>
        <taxon>Marinobacter</taxon>
    </lineage>
</organism>
<comment type="pathway">
    <text evidence="1">Cofactor biosynthesis; ubiquinone biosynthesis.</text>
</comment>
<sequence>MTMSFPKPPLPNAVLPSIMSLPGIGRLSHLRSSLTGHNLLGQSVAMLREYLPSPAPVLGALDSQVPMPVKQIAAEAPLNRLFSSAMADGEFDDFEGRRIRLELNGGHPGITLGFWAGRLRVVDGPGEATIRGSLSAFVTLAERRQDPDQLFFQRRLVIEGDTELGLALKNLLDGLEWDMSPGAVLFPGS</sequence>
<comment type="similarity">
    <text evidence="1">Belongs to the UbiT family.</text>
</comment>
<dbReference type="InterPro" id="IPR016830">
    <property type="entry name" value="UbiT"/>
</dbReference>
<dbReference type="UniPathway" id="UPA00232"/>
<dbReference type="SUPFAM" id="SSF55718">
    <property type="entry name" value="SCP-like"/>
    <property type="match status" value="1"/>
</dbReference>
<dbReference type="AlphaFoldDB" id="A0A072NFD7"/>
<evidence type="ECO:0000313" key="4">
    <source>
        <dbReference type="Proteomes" id="UP000035057"/>
    </source>
</evidence>
<protein>
    <recommendedName>
        <fullName evidence="1">Ubiquinone biosynthesis accessory factor UbiT</fullName>
    </recommendedName>
</protein>
<evidence type="ECO:0000259" key="2">
    <source>
        <dbReference type="Pfam" id="PF02036"/>
    </source>
</evidence>